<dbReference type="AlphaFoldDB" id="A0A8S0VXH5"/>
<dbReference type="Proteomes" id="UP000467700">
    <property type="component" value="Unassembled WGS sequence"/>
</dbReference>
<proteinExistence type="predicted"/>
<reference evidence="1 2" key="1">
    <citation type="submission" date="2020-01" db="EMBL/GenBank/DDBJ databases">
        <authorList>
            <person name="Gupta K D."/>
        </authorList>
    </citation>
    <scope>NUCLEOTIDE SEQUENCE [LARGE SCALE GENOMIC DNA]</scope>
</reference>
<dbReference type="OrthoDB" id="3001771at2759"/>
<protein>
    <submittedName>
        <fullName evidence="1">Uncharacterized protein</fullName>
    </submittedName>
</protein>
<organism evidence="1 2">
    <name type="scientific">Cyclocybe aegerita</name>
    <name type="common">Black poplar mushroom</name>
    <name type="synonym">Agrocybe aegerita</name>
    <dbReference type="NCBI Taxonomy" id="1973307"/>
    <lineage>
        <taxon>Eukaryota</taxon>
        <taxon>Fungi</taxon>
        <taxon>Dikarya</taxon>
        <taxon>Basidiomycota</taxon>
        <taxon>Agaricomycotina</taxon>
        <taxon>Agaricomycetes</taxon>
        <taxon>Agaricomycetidae</taxon>
        <taxon>Agaricales</taxon>
        <taxon>Agaricineae</taxon>
        <taxon>Bolbitiaceae</taxon>
        <taxon>Cyclocybe</taxon>
    </lineage>
</organism>
<evidence type="ECO:0000313" key="2">
    <source>
        <dbReference type="Proteomes" id="UP000467700"/>
    </source>
</evidence>
<accession>A0A8S0VXH5</accession>
<dbReference type="EMBL" id="CACVBS010000052">
    <property type="protein sequence ID" value="CAA7266124.1"/>
    <property type="molecule type" value="Genomic_DNA"/>
</dbReference>
<comment type="caution">
    <text evidence="1">The sequence shown here is derived from an EMBL/GenBank/DDBJ whole genome shotgun (WGS) entry which is preliminary data.</text>
</comment>
<sequence>MPMIHDLPMELLSRIFFFLYMKSRKEVRMMRIILDTPEDDILGKTEWADKDPRSLALFPHAQAKVCQHWLNVLSTHAIFWDRVIFDLREDPTRMLDSLRWSKDLPLEIFAFNSSPFPNPQHDNFQAQRDAVALELSRFQALMVVCTPHIKRCTSVVLEAMYPTSLSPCSLFLQSHCKPSDLCTLMLTSVRAANPPSPLAAVNPSSDPPSSLPPLVQYQSLKLLCLDASVFMSFGRMFKGRENDIASHRGCLMVSRYIFHYDKNGAFDGPFTVDDFLDCIEKMGPEYITLRDLLVQGPHDEQPTLEPPAYFYPFSTPALLFENVSAPLLSAYFDRFPLEDESVKFKFCDIPAVPKGCMVWCYFLTLENIPASTDLRGLLNSWDGGELTVKNCPCFDDSLLSWLARDPGHVPRLRSLEIENCNSFTMKRLRKLIRLRTREPDSSSTSEEDGDFAYINTLFVCGDNYSLTAEELSWFKSHVDAWFTTSQHFLYIPL</sequence>
<name>A0A8S0VXH5_CYCAE</name>
<evidence type="ECO:0000313" key="1">
    <source>
        <dbReference type="EMBL" id="CAA7266124.1"/>
    </source>
</evidence>
<keyword evidence="2" id="KW-1185">Reference proteome</keyword>
<gene>
    <name evidence="1" type="ORF">AAE3_LOCUS8243</name>
</gene>